<evidence type="ECO:0000313" key="2">
    <source>
        <dbReference type="EMBL" id="AKU80091.1"/>
    </source>
</evidence>
<name>A0A0K1P703_9MOLU</name>
<dbReference type="KEGG" id="stur:STURON_00845"/>
<dbReference type="PATRIC" id="fig|216946.3.peg.875"/>
<proteinExistence type="predicted"/>
<evidence type="ECO:0000313" key="3">
    <source>
        <dbReference type="Proteomes" id="UP000067243"/>
    </source>
</evidence>
<feature type="signal peptide" evidence="1">
    <location>
        <begin position="1"/>
        <end position="15"/>
    </location>
</feature>
<evidence type="ECO:0000256" key="1">
    <source>
        <dbReference type="SAM" id="SignalP"/>
    </source>
</evidence>
<dbReference type="STRING" id="216946.STURO_v1c08410"/>
<organism evidence="2 3">
    <name type="scientific">Spiroplasma turonicum</name>
    <dbReference type="NCBI Taxonomy" id="216946"/>
    <lineage>
        <taxon>Bacteria</taxon>
        <taxon>Bacillati</taxon>
        <taxon>Mycoplasmatota</taxon>
        <taxon>Mollicutes</taxon>
        <taxon>Entomoplasmatales</taxon>
        <taxon>Spiroplasmataceae</taxon>
        <taxon>Spiroplasma</taxon>
    </lineage>
</organism>
<keyword evidence="1" id="KW-0732">Signal</keyword>
<keyword evidence="3" id="KW-1185">Reference proteome</keyword>
<accession>A0A0K1P703</accession>
<dbReference type="EMBL" id="CP012328">
    <property type="protein sequence ID" value="AKU80091.1"/>
    <property type="molecule type" value="Genomic_DNA"/>
</dbReference>
<dbReference type="Proteomes" id="UP000067243">
    <property type="component" value="Chromosome"/>
</dbReference>
<feature type="chain" id="PRO_5012768518" description="Lipoprotein" evidence="1">
    <location>
        <begin position="16"/>
        <end position="156"/>
    </location>
</feature>
<evidence type="ECO:0008006" key="4">
    <source>
        <dbReference type="Google" id="ProtNLM"/>
    </source>
</evidence>
<protein>
    <recommendedName>
        <fullName evidence="4">Lipoprotein</fullName>
    </recommendedName>
</protein>
<dbReference type="PROSITE" id="PS51257">
    <property type="entry name" value="PROKAR_LIPOPROTEIN"/>
    <property type="match status" value="1"/>
</dbReference>
<gene>
    <name evidence="2" type="ORF">STURON_00845</name>
</gene>
<dbReference type="AlphaFoldDB" id="A0A0K1P703"/>
<sequence>MVMLKKIFISIFSSALISSTTILSTSCSTLDFEYTRYSNNFTIIKKYLENKAEKNKHVYTKDEKSSLEEWIFKLLNTIKLSDYQIVFDSNDINDKNKILIDYKYDSIKPNYFGDGKEIIYVVKTFIYFENSWKSLANYSINNKSDITIKFIYNGEE</sequence>
<reference evidence="2 3" key="1">
    <citation type="journal article" date="2015" name="Genome Announc.">
        <title>Complete Genome Sequence of Spiroplasma turonicum Strain Tab4cT, a Parasite of a Horse Fly, Haematopota sp. (Diptera: Tabanidae).</title>
        <authorList>
            <person name="Davis R.E."/>
            <person name="Shao J."/>
            <person name="Zhao Y."/>
            <person name="Gasparich G.E."/>
            <person name="Gaynor B.J."/>
            <person name="Donofrio N."/>
        </authorList>
    </citation>
    <scope>NUCLEOTIDE SEQUENCE [LARGE SCALE GENOMIC DNA]</scope>
    <source>
        <strain evidence="2 3">Tab4c</strain>
    </source>
</reference>